<dbReference type="PANTHER" id="PTHR23201">
    <property type="entry name" value="EXTENSIN, PROLINE-RICH PROTEIN"/>
    <property type="match status" value="1"/>
</dbReference>
<dbReference type="AlphaFoldDB" id="A0AAV5BRK5"/>
<evidence type="ECO:0008006" key="4">
    <source>
        <dbReference type="Google" id="ProtNLM"/>
    </source>
</evidence>
<name>A0AAV5BRK5_ELECO</name>
<reference evidence="2" key="1">
    <citation type="journal article" date="2018" name="DNA Res.">
        <title>Multiple hybrid de novo genome assembly of finger millet, an orphan allotetraploid crop.</title>
        <authorList>
            <person name="Hatakeyama M."/>
            <person name="Aluri S."/>
            <person name="Balachadran M.T."/>
            <person name="Sivarajan S.R."/>
            <person name="Patrignani A."/>
            <person name="Gruter S."/>
            <person name="Poveda L."/>
            <person name="Shimizu-Inatsugi R."/>
            <person name="Baeten J."/>
            <person name="Francoijs K.J."/>
            <person name="Nataraja K.N."/>
            <person name="Reddy Y.A.N."/>
            <person name="Phadnis S."/>
            <person name="Ravikumar R.L."/>
            <person name="Schlapbach R."/>
            <person name="Sreeman S.M."/>
            <person name="Shimizu K.K."/>
        </authorList>
    </citation>
    <scope>NUCLEOTIDE SEQUENCE</scope>
</reference>
<reference evidence="2" key="2">
    <citation type="submission" date="2021-12" db="EMBL/GenBank/DDBJ databases">
        <title>Resequencing data analysis of finger millet.</title>
        <authorList>
            <person name="Hatakeyama M."/>
            <person name="Aluri S."/>
            <person name="Balachadran M.T."/>
            <person name="Sivarajan S.R."/>
            <person name="Poveda L."/>
            <person name="Shimizu-Inatsugi R."/>
            <person name="Schlapbach R."/>
            <person name="Sreeman S.M."/>
            <person name="Shimizu K.K."/>
        </authorList>
    </citation>
    <scope>NUCLEOTIDE SEQUENCE</scope>
</reference>
<proteinExistence type="inferred from homology"/>
<dbReference type="EMBL" id="BQKI01000002">
    <property type="protein sequence ID" value="GJM88122.1"/>
    <property type="molecule type" value="Genomic_DNA"/>
</dbReference>
<dbReference type="Proteomes" id="UP001054889">
    <property type="component" value="Unassembled WGS sequence"/>
</dbReference>
<evidence type="ECO:0000256" key="1">
    <source>
        <dbReference type="ARBA" id="ARBA00010582"/>
    </source>
</evidence>
<sequence>MNATTAECAGECDRRCSRTHHRKPCLFFCAKCLCVPPGYYGNKETCPCYKTTGRTSAVGPNDLNRLAQLTTLTGPVFSYYWACYLDRFMPFNLFCVYSRSFQASSRCSGQYYGALYSKISSFFF</sequence>
<accession>A0AAV5BRK5</accession>
<dbReference type="PANTHER" id="PTHR23201:SF115">
    <property type="entry name" value="GAST1 PROTEIN"/>
    <property type="match status" value="1"/>
</dbReference>
<evidence type="ECO:0000313" key="2">
    <source>
        <dbReference type="EMBL" id="GJM88122.1"/>
    </source>
</evidence>
<keyword evidence="3" id="KW-1185">Reference proteome</keyword>
<gene>
    <name evidence="2" type="primary">ga04149</name>
    <name evidence="2" type="ORF">PR202_ga04149</name>
</gene>
<organism evidence="2 3">
    <name type="scientific">Eleusine coracana subsp. coracana</name>
    <dbReference type="NCBI Taxonomy" id="191504"/>
    <lineage>
        <taxon>Eukaryota</taxon>
        <taxon>Viridiplantae</taxon>
        <taxon>Streptophyta</taxon>
        <taxon>Embryophyta</taxon>
        <taxon>Tracheophyta</taxon>
        <taxon>Spermatophyta</taxon>
        <taxon>Magnoliopsida</taxon>
        <taxon>Liliopsida</taxon>
        <taxon>Poales</taxon>
        <taxon>Poaceae</taxon>
        <taxon>PACMAD clade</taxon>
        <taxon>Chloridoideae</taxon>
        <taxon>Cynodonteae</taxon>
        <taxon>Eleusininae</taxon>
        <taxon>Eleusine</taxon>
    </lineage>
</organism>
<comment type="similarity">
    <text evidence="1">Belongs to the GASA family.</text>
</comment>
<evidence type="ECO:0000313" key="3">
    <source>
        <dbReference type="Proteomes" id="UP001054889"/>
    </source>
</evidence>
<dbReference type="Pfam" id="PF02704">
    <property type="entry name" value="GASA"/>
    <property type="match status" value="1"/>
</dbReference>
<protein>
    <recommendedName>
        <fullName evidence="4">Gibberellin regulated protein</fullName>
    </recommendedName>
</protein>
<comment type="caution">
    <text evidence="2">The sequence shown here is derived from an EMBL/GenBank/DDBJ whole genome shotgun (WGS) entry which is preliminary data.</text>
</comment>
<dbReference type="InterPro" id="IPR003854">
    <property type="entry name" value="GASA"/>
</dbReference>